<feature type="transmembrane region" description="Helical" evidence="6">
    <location>
        <begin position="42"/>
        <end position="65"/>
    </location>
</feature>
<dbReference type="InterPro" id="IPR007168">
    <property type="entry name" value="Phageshock_PspC_N"/>
</dbReference>
<keyword evidence="2" id="KW-1003">Cell membrane</keyword>
<protein>
    <submittedName>
        <fullName evidence="8">PspC domain protein</fullName>
    </submittedName>
</protein>
<evidence type="ECO:0000313" key="9">
    <source>
        <dbReference type="Proteomes" id="UP000424462"/>
    </source>
</evidence>
<evidence type="ECO:0000256" key="4">
    <source>
        <dbReference type="ARBA" id="ARBA00022989"/>
    </source>
</evidence>
<dbReference type="EMBL" id="CP046455">
    <property type="protein sequence ID" value="QGU07059.1"/>
    <property type="molecule type" value="Genomic_DNA"/>
</dbReference>
<keyword evidence="5 6" id="KW-0472">Membrane</keyword>
<dbReference type="InterPro" id="IPR052027">
    <property type="entry name" value="PspC"/>
</dbReference>
<feature type="domain" description="Phage shock protein PspC N-terminal" evidence="7">
    <location>
        <begin position="11"/>
        <end position="65"/>
    </location>
</feature>
<keyword evidence="4 6" id="KW-1133">Transmembrane helix</keyword>
<organism evidence="8 9">
    <name type="scientific">Corynebacterium occultum</name>
    <dbReference type="NCBI Taxonomy" id="2675219"/>
    <lineage>
        <taxon>Bacteria</taxon>
        <taxon>Bacillati</taxon>
        <taxon>Actinomycetota</taxon>
        <taxon>Actinomycetes</taxon>
        <taxon>Mycobacteriales</taxon>
        <taxon>Corynebacteriaceae</taxon>
        <taxon>Corynebacterium</taxon>
    </lineage>
</organism>
<dbReference type="PANTHER" id="PTHR33885:SF3">
    <property type="entry name" value="PHAGE SHOCK PROTEIN C"/>
    <property type="match status" value="1"/>
</dbReference>
<sequence length="70" mass="7921">MSTNTVPFHQRRLERSTTDKWLGGVLGGIAQTYDWNPTLVRVLFIASFVLPGPQLLIYLGVWIVMAMMGR</sequence>
<evidence type="ECO:0000256" key="3">
    <source>
        <dbReference type="ARBA" id="ARBA00022692"/>
    </source>
</evidence>
<evidence type="ECO:0000256" key="1">
    <source>
        <dbReference type="ARBA" id="ARBA00004162"/>
    </source>
</evidence>
<dbReference type="RefSeq" id="WP_156230594.1">
    <property type="nucleotide sequence ID" value="NZ_CP046455.1"/>
</dbReference>
<evidence type="ECO:0000313" key="8">
    <source>
        <dbReference type="EMBL" id="QGU07059.1"/>
    </source>
</evidence>
<evidence type="ECO:0000256" key="5">
    <source>
        <dbReference type="ARBA" id="ARBA00023136"/>
    </source>
</evidence>
<dbReference type="KEGG" id="cok:COCCU_05570"/>
<dbReference type="Proteomes" id="UP000424462">
    <property type="component" value="Chromosome"/>
</dbReference>
<proteinExistence type="predicted"/>
<gene>
    <name evidence="8" type="ORF">COCCU_05570</name>
</gene>
<evidence type="ECO:0000259" key="7">
    <source>
        <dbReference type="Pfam" id="PF04024"/>
    </source>
</evidence>
<reference evidence="8 9" key="1">
    <citation type="submission" date="2019-11" db="EMBL/GenBank/DDBJ databases">
        <title>Complete genome sequence of Corynebacterium kalinowskii 1959, a novel Corynebacterium species isolated from soil of a small paddock in Vilsendorf, Germany.</title>
        <authorList>
            <person name="Schaffert L."/>
            <person name="Ruwe M."/>
            <person name="Milse J."/>
            <person name="Hanuschka K."/>
            <person name="Ortseifen V."/>
            <person name="Droste J."/>
            <person name="Brandt D."/>
            <person name="Schlueter L."/>
            <person name="Kutter Y."/>
            <person name="Vinke S."/>
            <person name="Viehoefer P."/>
            <person name="Jacob L."/>
            <person name="Luebke N.-C."/>
            <person name="Schulte-Berndt E."/>
            <person name="Hain C."/>
            <person name="Linder M."/>
            <person name="Schmidt P."/>
            <person name="Wollenschlaeger L."/>
            <person name="Luttermann T."/>
            <person name="Thieme E."/>
            <person name="Hassa J."/>
            <person name="Haak M."/>
            <person name="Wittchen M."/>
            <person name="Mentz A."/>
            <person name="Persicke M."/>
            <person name="Busche T."/>
            <person name="Ruckert C."/>
        </authorList>
    </citation>
    <scope>NUCLEOTIDE SEQUENCE [LARGE SCALE GENOMIC DNA]</scope>
    <source>
        <strain evidence="8 9">2039</strain>
    </source>
</reference>
<keyword evidence="3 6" id="KW-0812">Transmembrane</keyword>
<name>A0A6B8VVC2_9CORY</name>
<evidence type="ECO:0000256" key="2">
    <source>
        <dbReference type="ARBA" id="ARBA00022475"/>
    </source>
</evidence>
<evidence type="ECO:0000256" key="6">
    <source>
        <dbReference type="SAM" id="Phobius"/>
    </source>
</evidence>
<accession>A0A6B8VVC2</accession>
<dbReference type="GO" id="GO:0005886">
    <property type="term" value="C:plasma membrane"/>
    <property type="evidence" value="ECO:0007669"/>
    <property type="project" value="UniProtKB-SubCell"/>
</dbReference>
<dbReference type="Pfam" id="PF04024">
    <property type="entry name" value="PspC"/>
    <property type="match status" value="1"/>
</dbReference>
<dbReference type="PANTHER" id="PTHR33885">
    <property type="entry name" value="PHAGE SHOCK PROTEIN C"/>
    <property type="match status" value="1"/>
</dbReference>
<dbReference type="AlphaFoldDB" id="A0A6B8VVC2"/>
<keyword evidence="9" id="KW-1185">Reference proteome</keyword>
<comment type="subcellular location">
    <subcellularLocation>
        <location evidence="1">Cell membrane</location>
        <topology evidence="1">Single-pass membrane protein</topology>
    </subcellularLocation>
</comment>